<feature type="transmembrane region" description="Helical" evidence="1">
    <location>
        <begin position="228"/>
        <end position="250"/>
    </location>
</feature>
<sequence length="254" mass="27463">MSRQEVTAISLVTPKTRDHVVRSLIPNVGRALASQRATYHRLPLTGDSIDWVVNGSDELTVALDDSKDDCVILVASRGAETEDCTTRLANVAADLCRDFDAHTVFLNGAQQPIPAADFINAGDAAQARGANRSRIIPRKVRVATSRRREERARLAKQDNLTMAAMRSHLLKANSEEFEHLELEERRAKSAPLRLSAWAMSFSTALIAAPLAIPLLVHNLVRGEDVKSGAMALGVAGLYAALAHTGMAPGLTELL</sequence>
<dbReference type="EMBL" id="FQXC01000004">
    <property type="protein sequence ID" value="SHH78136.1"/>
    <property type="molecule type" value="Genomic_DNA"/>
</dbReference>
<evidence type="ECO:0000313" key="2">
    <source>
        <dbReference type="EMBL" id="SHH78136.1"/>
    </source>
</evidence>
<dbReference type="RefSeq" id="WP_072778791.1">
    <property type="nucleotide sequence ID" value="NZ_FQXC01000004.1"/>
</dbReference>
<evidence type="ECO:0000313" key="3">
    <source>
        <dbReference type="Proteomes" id="UP000184221"/>
    </source>
</evidence>
<keyword evidence="3" id="KW-1185">Reference proteome</keyword>
<keyword evidence="1" id="KW-1133">Transmembrane helix</keyword>
<dbReference type="STRING" id="996342.SAMN05443551_3047"/>
<protein>
    <submittedName>
        <fullName evidence="2">Uncharacterized protein</fullName>
    </submittedName>
</protein>
<dbReference type="AlphaFoldDB" id="A0A1M5VS98"/>
<proteinExistence type="predicted"/>
<accession>A0A1M5VS98</accession>
<feature type="transmembrane region" description="Helical" evidence="1">
    <location>
        <begin position="194"/>
        <end position="216"/>
    </location>
</feature>
<name>A0A1M5VS98_9RHOB</name>
<dbReference type="OrthoDB" id="7876703at2"/>
<keyword evidence="1" id="KW-0812">Transmembrane</keyword>
<reference evidence="2 3" key="1">
    <citation type="submission" date="2016-11" db="EMBL/GenBank/DDBJ databases">
        <authorList>
            <person name="Jaros S."/>
            <person name="Januszkiewicz K."/>
            <person name="Wedrychowicz H."/>
        </authorList>
    </citation>
    <scope>NUCLEOTIDE SEQUENCE [LARGE SCALE GENOMIC DNA]</scope>
    <source>
        <strain evidence="2 3">DSM 29431</strain>
    </source>
</reference>
<keyword evidence="1" id="KW-0472">Membrane</keyword>
<gene>
    <name evidence="2" type="ORF">SAMN05443551_3047</name>
</gene>
<organism evidence="2 3">
    <name type="scientific">Marivita hallyeonensis</name>
    <dbReference type="NCBI Taxonomy" id="996342"/>
    <lineage>
        <taxon>Bacteria</taxon>
        <taxon>Pseudomonadati</taxon>
        <taxon>Pseudomonadota</taxon>
        <taxon>Alphaproteobacteria</taxon>
        <taxon>Rhodobacterales</taxon>
        <taxon>Roseobacteraceae</taxon>
        <taxon>Marivita</taxon>
    </lineage>
</organism>
<dbReference type="Proteomes" id="UP000184221">
    <property type="component" value="Unassembled WGS sequence"/>
</dbReference>
<evidence type="ECO:0000256" key="1">
    <source>
        <dbReference type="SAM" id="Phobius"/>
    </source>
</evidence>